<name>A0A7N2QYU8_QUELO</name>
<dbReference type="EnsemblPlants" id="QL02p028460:mrna">
    <property type="protein sequence ID" value="QL02p028460:mrna"/>
    <property type="gene ID" value="QL02p028460"/>
</dbReference>
<dbReference type="Gramene" id="QL02p028460:mrna">
    <property type="protein sequence ID" value="QL02p028460:mrna"/>
    <property type="gene ID" value="QL02p028460"/>
</dbReference>
<organism evidence="1 2">
    <name type="scientific">Quercus lobata</name>
    <name type="common">Valley oak</name>
    <dbReference type="NCBI Taxonomy" id="97700"/>
    <lineage>
        <taxon>Eukaryota</taxon>
        <taxon>Viridiplantae</taxon>
        <taxon>Streptophyta</taxon>
        <taxon>Embryophyta</taxon>
        <taxon>Tracheophyta</taxon>
        <taxon>Spermatophyta</taxon>
        <taxon>Magnoliopsida</taxon>
        <taxon>eudicotyledons</taxon>
        <taxon>Gunneridae</taxon>
        <taxon>Pentapetalae</taxon>
        <taxon>rosids</taxon>
        <taxon>fabids</taxon>
        <taxon>Fagales</taxon>
        <taxon>Fagaceae</taxon>
        <taxon>Quercus</taxon>
    </lineage>
</organism>
<evidence type="ECO:0000313" key="2">
    <source>
        <dbReference type="Proteomes" id="UP000594261"/>
    </source>
</evidence>
<protein>
    <submittedName>
        <fullName evidence="1">Uncharacterized protein</fullName>
    </submittedName>
</protein>
<proteinExistence type="predicted"/>
<reference evidence="1" key="2">
    <citation type="submission" date="2021-01" db="UniProtKB">
        <authorList>
            <consortium name="EnsemblPlants"/>
        </authorList>
    </citation>
    <scope>IDENTIFICATION</scope>
</reference>
<reference evidence="2" key="1">
    <citation type="journal article" date="2016" name="G3 (Bethesda)">
        <title>First Draft Assembly and Annotation of the Genome of a California Endemic Oak Quercus lobata Nee (Fagaceae).</title>
        <authorList>
            <person name="Sork V.L."/>
            <person name="Fitz-Gibbon S.T."/>
            <person name="Puiu D."/>
            <person name="Crepeau M."/>
            <person name="Gugger P.F."/>
            <person name="Sherman R."/>
            <person name="Stevens K."/>
            <person name="Langley C.H."/>
            <person name="Pellegrini M."/>
            <person name="Salzberg S.L."/>
        </authorList>
    </citation>
    <scope>NUCLEOTIDE SEQUENCE [LARGE SCALE GENOMIC DNA]</scope>
    <source>
        <strain evidence="2">cv. SW786</strain>
    </source>
</reference>
<accession>A0A7N2QYU8</accession>
<evidence type="ECO:0000313" key="1">
    <source>
        <dbReference type="EnsemblPlants" id="QL02p028460:mrna"/>
    </source>
</evidence>
<dbReference type="AlphaFoldDB" id="A0A7N2QYU8"/>
<sequence length="186" mass="20695">MATLLPETSKIPQCCIVLLVRSRRAIRTYLRASDNNIEEANRGPVEVSRAVEVVVEDQKLLWALQVVWPQSLEKVKFVVPSQSMQHAGWSLIQGMKNLPLTRSYGSIKALTKSINKSERGHGLVIAWLWGEVLYAWRDTITEGQNHYSMPALGSFTGCSGMILAYGNFHVSVEPGTPHGFNAISQM</sequence>
<dbReference type="Proteomes" id="UP000594261">
    <property type="component" value="Chromosome 2"/>
</dbReference>
<keyword evidence="2" id="KW-1185">Reference proteome</keyword>
<dbReference type="InParanoid" id="A0A7N2QYU8"/>